<dbReference type="AlphaFoldDB" id="A0A1D6JBZ2"/>
<reference evidence="1" key="1">
    <citation type="submission" date="2015-12" db="EMBL/GenBank/DDBJ databases">
        <title>Update maize B73 reference genome by single molecule sequencing technologies.</title>
        <authorList>
            <consortium name="Maize Genome Sequencing Project"/>
            <person name="Ware D."/>
        </authorList>
    </citation>
    <scope>NUCLEOTIDE SEQUENCE</scope>
    <source>
        <tissue evidence="1">Seedling</tissue>
    </source>
</reference>
<gene>
    <name evidence="1" type="ORF">ZEAMMB73_Zm00001d026047</name>
</gene>
<dbReference type="EMBL" id="CM000786">
    <property type="protein sequence ID" value="AQK45398.1"/>
    <property type="molecule type" value="Genomic_DNA"/>
</dbReference>
<sequence length="50" mass="5276">MQSQSCAGSETTVWVLVPVKGNEVVVAVTLVVTTHQQPDTTKLHSIIGVS</sequence>
<accession>A0A1D6JBZ2</accession>
<protein>
    <submittedName>
        <fullName evidence="1">PLATZ transcription factor family protein</fullName>
    </submittedName>
</protein>
<name>A0A1D6JBZ2_MAIZE</name>
<evidence type="ECO:0000313" key="1">
    <source>
        <dbReference type="EMBL" id="AQK45398.1"/>
    </source>
</evidence>
<proteinExistence type="predicted"/>
<organism evidence="1">
    <name type="scientific">Zea mays</name>
    <name type="common">Maize</name>
    <dbReference type="NCBI Taxonomy" id="4577"/>
    <lineage>
        <taxon>Eukaryota</taxon>
        <taxon>Viridiplantae</taxon>
        <taxon>Streptophyta</taxon>
        <taxon>Embryophyta</taxon>
        <taxon>Tracheophyta</taxon>
        <taxon>Spermatophyta</taxon>
        <taxon>Magnoliopsida</taxon>
        <taxon>Liliopsida</taxon>
        <taxon>Poales</taxon>
        <taxon>Poaceae</taxon>
        <taxon>PACMAD clade</taxon>
        <taxon>Panicoideae</taxon>
        <taxon>Andropogonodae</taxon>
        <taxon>Andropogoneae</taxon>
        <taxon>Tripsacinae</taxon>
        <taxon>Zea</taxon>
    </lineage>
</organism>